<name>A0ABP7BSX8_9MICC</name>
<keyword evidence="1" id="KW-0808">Transferase</keyword>
<dbReference type="InterPro" id="IPR050483">
    <property type="entry name" value="CoA-transferase_III_domain"/>
</dbReference>
<reference evidence="3" key="1">
    <citation type="journal article" date="2019" name="Int. J. Syst. Evol. Microbiol.">
        <title>The Global Catalogue of Microorganisms (GCM) 10K type strain sequencing project: providing services to taxonomists for standard genome sequencing and annotation.</title>
        <authorList>
            <consortium name="The Broad Institute Genomics Platform"/>
            <consortium name="The Broad Institute Genome Sequencing Center for Infectious Disease"/>
            <person name="Wu L."/>
            <person name="Ma J."/>
        </authorList>
    </citation>
    <scope>NUCLEOTIDE SEQUENCE [LARGE SCALE GENOMIC DNA]</scope>
    <source>
        <strain evidence="3">JCM 30742</strain>
    </source>
</reference>
<accession>A0ABP7BSX8</accession>
<dbReference type="PANTHER" id="PTHR48207">
    <property type="entry name" value="SUCCINATE--HYDROXYMETHYLGLUTARATE COA-TRANSFERASE"/>
    <property type="match status" value="1"/>
</dbReference>
<dbReference type="PANTHER" id="PTHR48207:SF3">
    <property type="entry name" value="SUCCINATE--HYDROXYMETHYLGLUTARATE COA-TRANSFERASE"/>
    <property type="match status" value="1"/>
</dbReference>
<evidence type="ECO:0000313" key="2">
    <source>
        <dbReference type="EMBL" id="GAA3668841.1"/>
    </source>
</evidence>
<dbReference type="InterPro" id="IPR044855">
    <property type="entry name" value="CoA-Trfase_III_dom3_sf"/>
</dbReference>
<evidence type="ECO:0000313" key="3">
    <source>
        <dbReference type="Proteomes" id="UP001500752"/>
    </source>
</evidence>
<organism evidence="2 3">
    <name type="scientific">Arthrobacter ginkgonis</name>
    <dbReference type="NCBI Taxonomy" id="1630594"/>
    <lineage>
        <taxon>Bacteria</taxon>
        <taxon>Bacillati</taxon>
        <taxon>Actinomycetota</taxon>
        <taxon>Actinomycetes</taxon>
        <taxon>Micrococcales</taxon>
        <taxon>Micrococcaceae</taxon>
        <taxon>Arthrobacter</taxon>
    </lineage>
</organism>
<protein>
    <submittedName>
        <fullName evidence="2">CaiB/BaiF CoA-transferase family protein</fullName>
    </submittedName>
</protein>
<dbReference type="EMBL" id="BAABEO010000006">
    <property type="protein sequence ID" value="GAA3668841.1"/>
    <property type="molecule type" value="Genomic_DNA"/>
</dbReference>
<dbReference type="Gene3D" id="3.30.1540.10">
    <property type="entry name" value="formyl-coa transferase, domain 3"/>
    <property type="match status" value="1"/>
</dbReference>
<dbReference type="Gene3D" id="3.40.50.10540">
    <property type="entry name" value="Crotonobetainyl-coa:carnitine coa-transferase, domain 1"/>
    <property type="match status" value="1"/>
</dbReference>
<proteinExistence type="predicted"/>
<dbReference type="SUPFAM" id="SSF89796">
    <property type="entry name" value="CoA-transferase family III (CaiB/BaiF)"/>
    <property type="match status" value="1"/>
</dbReference>
<dbReference type="Pfam" id="PF02515">
    <property type="entry name" value="CoA_transf_3"/>
    <property type="match status" value="1"/>
</dbReference>
<dbReference type="InterPro" id="IPR003673">
    <property type="entry name" value="CoA-Trfase_fam_III"/>
</dbReference>
<sequence length="422" mass="44125">MSAATDTDEGAAMSSRPLEGLTVLDLTTALAGPYATLLLGGLGARVIKIENPATGGDAARNNSPYLTPNGMQVTRGSEADMSVSMLSRGRNKESITLDLKRPEGRATLLDLAARADILVENYSAGVTGRLGIDYATLRTVNPALIYTSISGFGADGGEGRAMDTIIQALSGVMMTAGEPGAGPVRFGLPIGDLSAPLFATIGTLAAVVHRQQTGLGQHVDVSMLGSLTSLVASEPFDAFEEIGLPVRTGEHVPRLAPFGTFAAADGWFALCAPTDKFARGVLASLGDPALLGDERFARRDGRVEHADALHGLIADWARDLPLATAIEALEGNDVPVAEVRDPAAALRDERVRERGEVVKLALPDGQEAADVYGPGMPFLMSGADIGLTRPAPRLGQHTVEVLQSVLGYSPDRIDTLKREGVL</sequence>
<comment type="caution">
    <text evidence="2">The sequence shown here is derived from an EMBL/GenBank/DDBJ whole genome shotgun (WGS) entry which is preliminary data.</text>
</comment>
<gene>
    <name evidence="2" type="ORF">GCM10023081_04140</name>
</gene>
<dbReference type="InterPro" id="IPR023606">
    <property type="entry name" value="CoA-Trfase_III_dom_1_sf"/>
</dbReference>
<dbReference type="Proteomes" id="UP001500752">
    <property type="component" value="Unassembled WGS sequence"/>
</dbReference>
<keyword evidence="3" id="KW-1185">Reference proteome</keyword>
<evidence type="ECO:0000256" key="1">
    <source>
        <dbReference type="ARBA" id="ARBA00022679"/>
    </source>
</evidence>